<dbReference type="GO" id="GO:0097361">
    <property type="term" value="C:cytosolic [4Fe-4S] assembly targeting complex"/>
    <property type="evidence" value="ECO:0007669"/>
    <property type="project" value="TreeGrafter"/>
</dbReference>
<keyword evidence="2" id="KW-1185">Reference proteome</keyword>
<proteinExistence type="predicted"/>
<dbReference type="Proteomes" id="UP000689195">
    <property type="component" value="Unassembled WGS sequence"/>
</dbReference>
<dbReference type="OrthoDB" id="308417at2759"/>
<organism evidence="1 2">
    <name type="scientific">Paramecium pentaurelia</name>
    <dbReference type="NCBI Taxonomy" id="43138"/>
    <lineage>
        <taxon>Eukaryota</taxon>
        <taxon>Sar</taxon>
        <taxon>Alveolata</taxon>
        <taxon>Ciliophora</taxon>
        <taxon>Intramacronucleata</taxon>
        <taxon>Oligohymenophorea</taxon>
        <taxon>Peniculida</taxon>
        <taxon>Parameciidae</taxon>
        <taxon>Paramecium</taxon>
    </lineage>
</organism>
<evidence type="ECO:0000313" key="2">
    <source>
        <dbReference type="Proteomes" id="UP000689195"/>
    </source>
</evidence>
<gene>
    <name evidence="1" type="ORF">PPENT_87.1.T1330183</name>
</gene>
<name>A0A8S1XQI7_9CILI</name>
<dbReference type="AlphaFoldDB" id="A0A8S1XQI7"/>
<protein>
    <submittedName>
        <fullName evidence="1">Uncharacterized protein</fullName>
    </submittedName>
</protein>
<accession>A0A8S1XQI7</accession>
<sequence>MQTNISGFSEECTLVVKEQKQFRYEVLDQTQLIQKQQCNSLAFDNTSTLIMASFGMILKAYLFNNEKLIYISLFQITKSTVTCIESLKQGNFFLFAMLNGQLQISSKIGINQGKYIQKLNYHLSPIYHLKSSKYSDSIISCDDWKVSFWIKQSLLQFEYFYTNNIRICAVSFNEIGDKLILSDYNKSIVTFIKRGTQWMKLQNINIGKLGQGISFIGNDSFVVQFTFKKLDLYKFKNQDNQLIKLRELNIQSYGNWGSRKFNQSYIKEKQILLNKDGVSLNFIKIQDDPYFVTEFQLQFQDSSAQVALNENGTYLVTWDNYSKSINIYKYYD</sequence>
<dbReference type="EMBL" id="CAJJDO010000133">
    <property type="protein sequence ID" value="CAD8203405.1"/>
    <property type="molecule type" value="Genomic_DNA"/>
</dbReference>
<dbReference type="PANTHER" id="PTHR19920:SF0">
    <property type="entry name" value="CYTOSOLIC IRON-SULFUR PROTEIN ASSEMBLY PROTEIN CIAO1-RELATED"/>
    <property type="match status" value="1"/>
</dbReference>
<evidence type="ECO:0000313" key="1">
    <source>
        <dbReference type="EMBL" id="CAD8203405.1"/>
    </source>
</evidence>
<dbReference type="GO" id="GO:0016226">
    <property type="term" value="P:iron-sulfur cluster assembly"/>
    <property type="evidence" value="ECO:0007669"/>
    <property type="project" value="TreeGrafter"/>
</dbReference>
<comment type="caution">
    <text evidence="1">The sequence shown here is derived from an EMBL/GenBank/DDBJ whole genome shotgun (WGS) entry which is preliminary data.</text>
</comment>
<dbReference type="PANTHER" id="PTHR19920">
    <property type="entry name" value="WD40 PROTEIN CIAO1"/>
    <property type="match status" value="1"/>
</dbReference>
<reference evidence="1" key="1">
    <citation type="submission" date="2021-01" db="EMBL/GenBank/DDBJ databases">
        <authorList>
            <consortium name="Genoscope - CEA"/>
            <person name="William W."/>
        </authorList>
    </citation>
    <scope>NUCLEOTIDE SEQUENCE</scope>
</reference>